<gene>
    <name evidence="2" type="ORF">SLEP1_g10822</name>
</gene>
<keyword evidence="1" id="KW-0175">Coiled coil</keyword>
<organism evidence="2 3">
    <name type="scientific">Rubroshorea leprosula</name>
    <dbReference type="NCBI Taxonomy" id="152421"/>
    <lineage>
        <taxon>Eukaryota</taxon>
        <taxon>Viridiplantae</taxon>
        <taxon>Streptophyta</taxon>
        <taxon>Embryophyta</taxon>
        <taxon>Tracheophyta</taxon>
        <taxon>Spermatophyta</taxon>
        <taxon>Magnoliopsida</taxon>
        <taxon>eudicotyledons</taxon>
        <taxon>Gunneridae</taxon>
        <taxon>Pentapetalae</taxon>
        <taxon>rosids</taxon>
        <taxon>malvids</taxon>
        <taxon>Malvales</taxon>
        <taxon>Dipterocarpaceae</taxon>
        <taxon>Rubroshorea</taxon>
    </lineage>
</organism>
<keyword evidence="3" id="KW-1185">Reference proteome</keyword>
<proteinExistence type="predicted"/>
<dbReference type="AlphaFoldDB" id="A0AAV5IJ64"/>
<dbReference type="Proteomes" id="UP001054252">
    <property type="component" value="Unassembled WGS sequence"/>
</dbReference>
<reference evidence="2 3" key="1">
    <citation type="journal article" date="2021" name="Commun. Biol.">
        <title>The genome of Shorea leprosula (Dipterocarpaceae) highlights the ecological relevance of drought in aseasonal tropical rainforests.</title>
        <authorList>
            <person name="Ng K.K.S."/>
            <person name="Kobayashi M.J."/>
            <person name="Fawcett J.A."/>
            <person name="Hatakeyama M."/>
            <person name="Paape T."/>
            <person name="Ng C.H."/>
            <person name="Ang C.C."/>
            <person name="Tnah L.H."/>
            <person name="Lee C.T."/>
            <person name="Nishiyama T."/>
            <person name="Sese J."/>
            <person name="O'Brien M.J."/>
            <person name="Copetti D."/>
            <person name="Mohd Noor M.I."/>
            <person name="Ong R.C."/>
            <person name="Putra M."/>
            <person name="Sireger I.Z."/>
            <person name="Indrioko S."/>
            <person name="Kosugi Y."/>
            <person name="Izuno A."/>
            <person name="Isagi Y."/>
            <person name="Lee S.L."/>
            <person name="Shimizu K.K."/>
        </authorList>
    </citation>
    <scope>NUCLEOTIDE SEQUENCE [LARGE SCALE GENOMIC DNA]</scope>
    <source>
        <strain evidence="2">214</strain>
    </source>
</reference>
<comment type="caution">
    <text evidence="2">The sequence shown here is derived from an EMBL/GenBank/DDBJ whole genome shotgun (WGS) entry which is preliminary data.</text>
</comment>
<accession>A0AAV5IJ64</accession>
<evidence type="ECO:0000256" key="1">
    <source>
        <dbReference type="SAM" id="Coils"/>
    </source>
</evidence>
<protein>
    <submittedName>
        <fullName evidence="2">Uncharacterized protein</fullName>
    </submittedName>
</protein>
<evidence type="ECO:0000313" key="3">
    <source>
        <dbReference type="Proteomes" id="UP001054252"/>
    </source>
</evidence>
<sequence length="105" mass="12158">MGFSSSFFFILPIIKARQRQRTMLEKLRVVSEALEFAEERVVRLQERYDRILGQICSHYLTHQDLEDALAGARVAMNEALGFAVELRKMQMQILKSLAGDVDWIL</sequence>
<name>A0AAV5IJ64_9ROSI</name>
<evidence type="ECO:0000313" key="2">
    <source>
        <dbReference type="EMBL" id="GKU97716.1"/>
    </source>
</evidence>
<feature type="coiled-coil region" evidence="1">
    <location>
        <begin position="27"/>
        <end position="54"/>
    </location>
</feature>
<dbReference type="EMBL" id="BPVZ01000011">
    <property type="protein sequence ID" value="GKU97716.1"/>
    <property type="molecule type" value="Genomic_DNA"/>
</dbReference>